<dbReference type="RefSeq" id="WP_137986211.1">
    <property type="nucleotide sequence ID" value="NZ_JHEG04000001.1"/>
</dbReference>
<organism evidence="1 2">
    <name type="scientific">Tolypothrix bouteillei VB521301</name>
    <dbReference type="NCBI Taxonomy" id="1479485"/>
    <lineage>
        <taxon>Bacteria</taxon>
        <taxon>Bacillati</taxon>
        <taxon>Cyanobacteriota</taxon>
        <taxon>Cyanophyceae</taxon>
        <taxon>Nostocales</taxon>
        <taxon>Tolypothrichaceae</taxon>
        <taxon>Tolypothrix</taxon>
    </lineage>
</organism>
<dbReference type="OrthoDB" id="286092at2"/>
<dbReference type="EMBL" id="JHEG04000001">
    <property type="protein sequence ID" value="KAF3890266.1"/>
    <property type="molecule type" value="Genomic_DNA"/>
</dbReference>
<sequence>MMEGDTVTIGEEQTRQFGLSLGNRSCLALAIARNIHVITADTAWTS</sequence>
<reference evidence="1" key="2">
    <citation type="submission" date="2019-11" db="EMBL/GenBank/DDBJ databases">
        <title>Improved Assembly of Tolypothrix boutellei genome.</title>
        <authorList>
            <person name="Sarangi A.N."/>
            <person name="Mukherjee M."/>
            <person name="Ghosh S."/>
            <person name="Singh D."/>
            <person name="Das A."/>
            <person name="Kant S."/>
            <person name="Prusty A."/>
            <person name="Tripathy S."/>
        </authorList>
    </citation>
    <scope>NUCLEOTIDE SEQUENCE</scope>
    <source>
        <strain evidence="1">VB521301</strain>
    </source>
</reference>
<name>A0A8S9TDG8_9CYAN</name>
<dbReference type="AlphaFoldDB" id="A0A8S9TDG8"/>
<gene>
    <name evidence="1" type="ORF">DA73_0400036065</name>
</gene>
<dbReference type="Proteomes" id="UP000029738">
    <property type="component" value="Unassembled WGS sequence"/>
</dbReference>
<proteinExistence type="predicted"/>
<accession>A0A8S9TDG8</accession>
<keyword evidence="2" id="KW-1185">Reference proteome</keyword>
<protein>
    <submittedName>
        <fullName evidence="1">Type II toxin-antitoxin system VapC family toxin</fullName>
    </submittedName>
</protein>
<comment type="caution">
    <text evidence="1">The sequence shown here is derived from an EMBL/GenBank/DDBJ whole genome shotgun (WGS) entry which is preliminary data.</text>
</comment>
<reference evidence="1" key="1">
    <citation type="journal article" date="2015" name="Genome Announc.">
        <title>Draft Genome Sequence of Tolypothrix boutellei Strain VB521301.</title>
        <authorList>
            <person name="Chandrababunaidu M.M."/>
            <person name="Singh D."/>
            <person name="Sen D."/>
            <person name="Bhan S."/>
            <person name="Das S."/>
            <person name="Gupta A."/>
            <person name="Adhikary S.P."/>
            <person name="Tripathy S."/>
        </authorList>
    </citation>
    <scope>NUCLEOTIDE SEQUENCE</scope>
    <source>
        <strain evidence="1">VB521301</strain>
    </source>
</reference>
<evidence type="ECO:0000313" key="2">
    <source>
        <dbReference type="Proteomes" id="UP000029738"/>
    </source>
</evidence>
<evidence type="ECO:0000313" key="1">
    <source>
        <dbReference type="EMBL" id="KAF3890266.1"/>
    </source>
</evidence>